<dbReference type="Proteomes" id="UP001501358">
    <property type="component" value="Unassembled WGS sequence"/>
</dbReference>
<organism evidence="3 4">
    <name type="scientific">Streptomyces thermolineatus</name>
    <dbReference type="NCBI Taxonomy" id="44033"/>
    <lineage>
        <taxon>Bacteria</taxon>
        <taxon>Bacillati</taxon>
        <taxon>Actinomycetota</taxon>
        <taxon>Actinomycetes</taxon>
        <taxon>Kitasatosporales</taxon>
        <taxon>Streptomycetaceae</taxon>
        <taxon>Streptomyces</taxon>
    </lineage>
</organism>
<feature type="region of interest" description="Disordered" evidence="2">
    <location>
        <begin position="886"/>
        <end position="965"/>
    </location>
</feature>
<reference evidence="3 4" key="1">
    <citation type="journal article" date="2019" name="Int. J. Syst. Evol. Microbiol.">
        <title>The Global Catalogue of Microorganisms (GCM) 10K type strain sequencing project: providing services to taxonomists for standard genome sequencing and annotation.</title>
        <authorList>
            <consortium name="The Broad Institute Genomics Platform"/>
            <consortium name="The Broad Institute Genome Sequencing Center for Infectious Disease"/>
            <person name="Wu L."/>
            <person name="Ma J."/>
        </authorList>
    </citation>
    <scope>NUCLEOTIDE SEQUENCE [LARGE SCALE GENOMIC DNA]</scope>
    <source>
        <strain evidence="3 4">JCM 6307</strain>
    </source>
</reference>
<feature type="compositionally biased region" description="Gly residues" evidence="2">
    <location>
        <begin position="408"/>
        <end position="430"/>
    </location>
</feature>
<dbReference type="EMBL" id="BAAATA010000068">
    <property type="protein sequence ID" value="GAA2512519.1"/>
    <property type="molecule type" value="Genomic_DNA"/>
</dbReference>
<evidence type="ECO:0000313" key="4">
    <source>
        <dbReference type="Proteomes" id="UP001501358"/>
    </source>
</evidence>
<feature type="compositionally biased region" description="Low complexity" evidence="2">
    <location>
        <begin position="57"/>
        <end position="71"/>
    </location>
</feature>
<proteinExistence type="predicted"/>
<evidence type="ECO:0000313" key="3">
    <source>
        <dbReference type="EMBL" id="GAA2512519.1"/>
    </source>
</evidence>
<feature type="region of interest" description="Disordered" evidence="2">
    <location>
        <begin position="1"/>
        <end position="80"/>
    </location>
</feature>
<name>A0ABN3N1K4_9ACTN</name>
<keyword evidence="1" id="KW-0175">Coiled coil</keyword>
<feature type="compositionally biased region" description="Basic and acidic residues" evidence="2">
    <location>
        <begin position="954"/>
        <end position="965"/>
    </location>
</feature>
<dbReference type="RefSeq" id="WP_344386265.1">
    <property type="nucleotide sequence ID" value="NZ_BAAATA010000068.1"/>
</dbReference>
<gene>
    <name evidence="3" type="ORF">GCM10010406_55610</name>
</gene>
<feature type="compositionally biased region" description="Basic and acidic residues" evidence="2">
    <location>
        <begin position="891"/>
        <end position="915"/>
    </location>
</feature>
<feature type="coiled-coil region" evidence="1">
    <location>
        <begin position="126"/>
        <end position="153"/>
    </location>
</feature>
<keyword evidence="4" id="KW-1185">Reference proteome</keyword>
<comment type="caution">
    <text evidence="3">The sequence shown here is derived from an EMBL/GenBank/DDBJ whole genome shotgun (WGS) entry which is preliminary data.</text>
</comment>
<evidence type="ECO:0000256" key="2">
    <source>
        <dbReference type="SAM" id="MobiDB-lite"/>
    </source>
</evidence>
<feature type="compositionally biased region" description="Gly residues" evidence="2">
    <location>
        <begin position="943"/>
        <end position="953"/>
    </location>
</feature>
<feature type="region of interest" description="Disordered" evidence="2">
    <location>
        <begin position="385"/>
        <end position="466"/>
    </location>
</feature>
<feature type="compositionally biased region" description="Low complexity" evidence="2">
    <location>
        <begin position="442"/>
        <end position="466"/>
    </location>
</feature>
<feature type="compositionally biased region" description="Pro residues" evidence="2">
    <location>
        <begin position="431"/>
        <end position="441"/>
    </location>
</feature>
<sequence length="1127" mass="114764">MTSQPSSRTRDSRTATPAPPGGVAVPGPRAPEASGVPEGSGVPEVSGAPEGPEPAEAPEAANAPEAGQGPADGSPPADVLPVYRGYLHGVLRSKGQAVREQLDLLARHRRAAGAAALAAERLRADEREHVARAESLRAVRERAEEELRALRGEAEDAGPTEEEQRLGRRLLEALDAAAQSSMYAALLAGEAEGVAAGRLDGGAAAVAARLEDLRRDARTAAGAAAEAGLDPSLLSALSPQSVPALPSDPSDPSDGLFCAPHRLEVPTPDGSAYRLDLPGPRAVDTGLLGEALEGWGRLLEQVESGTADRLRAAGELAAALEAAGAAEQEALSAGQDTERLDALAAAAAEEAAGRTGRAVRVCAEYAEQVREWADRMRTAVKSCSPEAVPAADTEAVPAGGVPEPVPAGGAGAGGAAGSTSGTDGGSGPGEGPGPAPEPGPDAAPSTVREAVAQEAAQEAPQEAAQEAAQAAAQAAAREAFAALDDVVALVAAAGDPVPVPGSTPAASPPGPGEGGGVLDPGVPDRVARAAHRAVVLLAGYNARLREAAAGRRAVADAHRAGLAARRGELASRDGAEPVPPPFRDAEREPGTGAPFYRLVEFTRTDEDGFGPAERAGLEAALEAAGLLDAWVTADGLLLDPDTRDVLVRVDGRRARANRDGDEGSGDAPRTLAEVLRPVECPGSGVGAERVAAVLEATAFGPAGDLPVWITDDGRWRLGTLGGAHDKERAEYIGADARAETLRLRLAAADAELQDADEAVHRAERELAECDGVARELDEMLLALPSGQSVAAAHAAAEAAEALVRASADRAAQAARVAEEARARAAGLRDAAEAAARAAALPTDGVALQGVRAALERLRYELSALRRGAAALRAGLDRHDREQEAFAAARRRREEAADRHGARLAELAGERERAGEDGAPSEDGPDGSGRPDDPGTPDTPDGSDGSGAPGGGARGPEDRGPEAVARQREAEVWLRIAETAVQLAAAEAEWARARDVRTAAEVERDGAVAALSERQAAAVAAGEALCRVLGLPQVRRCSGIGDALDAAVAAATGAQAAGGTGKPGSATGARARMKALRALVERLVDHLGPPEDDVADSELLSRVGEHDQVLVEERDGVVLWGRADDARA</sequence>
<feature type="compositionally biased region" description="Basic and acidic residues" evidence="2">
    <location>
        <begin position="564"/>
        <end position="575"/>
    </location>
</feature>
<protein>
    <submittedName>
        <fullName evidence="3">Uncharacterized protein</fullName>
    </submittedName>
</protein>
<feature type="coiled-coil region" evidence="1">
    <location>
        <begin position="738"/>
        <end position="772"/>
    </location>
</feature>
<feature type="compositionally biased region" description="Low complexity" evidence="2">
    <location>
        <begin position="21"/>
        <end position="31"/>
    </location>
</feature>
<accession>A0ABN3N1K4</accession>
<feature type="region of interest" description="Disordered" evidence="2">
    <location>
        <begin position="564"/>
        <end position="590"/>
    </location>
</feature>
<evidence type="ECO:0000256" key="1">
    <source>
        <dbReference type="SAM" id="Coils"/>
    </source>
</evidence>